<dbReference type="EC" id="2.10.1.1" evidence="7"/>
<keyword evidence="4 7" id="KW-0500">Molybdenum</keyword>
<dbReference type="SUPFAM" id="SSF63882">
    <property type="entry name" value="MoeA N-terminal region -like"/>
    <property type="match status" value="1"/>
</dbReference>
<gene>
    <name evidence="9" type="ORF">SAMN06295879_2490</name>
</gene>
<evidence type="ECO:0000256" key="3">
    <source>
        <dbReference type="ARBA" id="ARBA00010763"/>
    </source>
</evidence>
<accession>A0A1T4Y847</accession>
<comment type="cofactor">
    <cofactor evidence="7">
        <name>Mg(2+)</name>
        <dbReference type="ChEBI" id="CHEBI:18420"/>
    </cofactor>
</comment>
<evidence type="ECO:0000256" key="1">
    <source>
        <dbReference type="ARBA" id="ARBA00002901"/>
    </source>
</evidence>
<evidence type="ECO:0000256" key="6">
    <source>
        <dbReference type="ARBA" id="ARBA00047317"/>
    </source>
</evidence>
<dbReference type="UniPathway" id="UPA00344"/>
<dbReference type="GO" id="GO:0046872">
    <property type="term" value="F:metal ion binding"/>
    <property type="evidence" value="ECO:0007669"/>
    <property type="project" value="UniProtKB-UniRule"/>
</dbReference>
<keyword evidence="5 7" id="KW-0501">Molybdenum cofactor biosynthesis</keyword>
<dbReference type="PANTHER" id="PTHR10192">
    <property type="entry name" value="MOLYBDOPTERIN BIOSYNTHESIS PROTEIN"/>
    <property type="match status" value="1"/>
</dbReference>
<evidence type="ECO:0000259" key="8">
    <source>
        <dbReference type="SMART" id="SM00852"/>
    </source>
</evidence>
<dbReference type="Pfam" id="PF03453">
    <property type="entry name" value="MoeA_N"/>
    <property type="match status" value="1"/>
</dbReference>
<sequence>MSAASGGQRAGWAEAREAAFAAGSPLPSVSVPLSAAVGRVLAEPVIALCDVPHYASSAMDGWAVWGSGPWVLRAAAEARDAAPGANEARAIVTGGLIPEAADAVLRSESGEVVGGELRASIEPFAGQHIRPAGEEFRRGDVAIEPGVRVNPAHIAVAAACGADELVVRSRGRVALVLTGDEVVTHGIPGPGAVRDSFGPQLPAFVGLLSGEVVRQARVGDNLEVLASALSAEPTASDVVITTGGTGSSSADHLRAALSRLGASILIGGVEMRPGGPSLLARLDDGRLLIGLPGNPLAAMMGLLTLAEPVLAALSGGRVVEPSRIRLAQAVPPGRGETRLIPFRVDGGHARPSAFIGSAMLRGLADASGVLVCASAGAEAGAELEYLRLPWS</sequence>
<dbReference type="AlphaFoldDB" id="A0A1T4Y847"/>
<comment type="function">
    <text evidence="1 7">Catalyzes the insertion of molybdate into adenylated molybdopterin with the concomitant release of AMP.</text>
</comment>
<dbReference type="CDD" id="cd00887">
    <property type="entry name" value="MoeA"/>
    <property type="match status" value="1"/>
</dbReference>
<evidence type="ECO:0000256" key="4">
    <source>
        <dbReference type="ARBA" id="ARBA00022505"/>
    </source>
</evidence>
<name>A0A1T4Y847_9MICO</name>
<dbReference type="GO" id="GO:0005829">
    <property type="term" value="C:cytosol"/>
    <property type="evidence" value="ECO:0007669"/>
    <property type="project" value="TreeGrafter"/>
</dbReference>
<dbReference type="InterPro" id="IPR005110">
    <property type="entry name" value="MoeA_linker/N"/>
</dbReference>
<dbReference type="GO" id="GO:0061599">
    <property type="term" value="F:molybdopterin molybdotransferase activity"/>
    <property type="evidence" value="ECO:0007669"/>
    <property type="project" value="UniProtKB-UniRule"/>
</dbReference>
<dbReference type="PANTHER" id="PTHR10192:SF5">
    <property type="entry name" value="GEPHYRIN"/>
    <property type="match status" value="1"/>
</dbReference>
<comment type="catalytic activity">
    <reaction evidence="6">
        <text>adenylyl-molybdopterin + molybdate = Mo-molybdopterin + AMP + H(+)</text>
        <dbReference type="Rhea" id="RHEA:35047"/>
        <dbReference type="ChEBI" id="CHEBI:15378"/>
        <dbReference type="ChEBI" id="CHEBI:36264"/>
        <dbReference type="ChEBI" id="CHEBI:62727"/>
        <dbReference type="ChEBI" id="CHEBI:71302"/>
        <dbReference type="ChEBI" id="CHEBI:456215"/>
        <dbReference type="EC" id="2.10.1.1"/>
    </reaction>
</comment>
<evidence type="ECO:0000256" key="5">
    <source>
        <dbReference type="ARBA" id="ARBA00023150"/>
    </source>
</evidence>
<dbReference type="InterPro" id="IPR038987">
    <property type="entry name" value="MoeA-like"/>
</dbReference>
<dbReference type="SUPFAM" id="SSF53218">
    <property type="entry name" value="Molybdenum cofactor biosynthesis proteins"/>
    <property type="match status" value="1"/>
</dbReference>
<evidence type="ECO:0000256" key="2">
    <source>
        <dbReference type="ARBA" id="ARBA00005046"/>
    </source>
</evidence>
<dbReference type="Proteomes" id="UP000189735">
    <property type="component" value="Unassembled WGS sequence"/>
</dbReference>
<dbReference type="PROSITE" id="PS01078">
    <property type="entry name" value="MOCF_BIOSYNTHESIS_1"/>
    <property type="match status" value="1"/>
</dbReference>
<dbReference type="EMBL" id="FUYG01000006">
    <property type="protein sequence ID" value="SKA97997.1"/>
    <property type="molecule type" value="Genomic_DNA"/>
</dbReference>
<feature type="domain" description="MoaB/Mog" evidence="8">
    <location>
        <begin position="174"/>
        <end position="312"/>
    </location>
</feature>
<dbReference type="Pfam" id="PF00994">
    <property type="entry name" value="MoCF_biosynth"/>
    <property type="match status" value="1"/>
</dbReference>
<dbReference type="InterPro" id="IPR008284">
    <property type="entry name" value="MoCF_biosynth_CS"/>
</dbReference>
<reference evidence="10" key="1">
    <citation type="submission" date="2017-02" db="EMBL/GenBank/DDBJ databases">
        <authorList>
            <person name="Varghese N."/>
            <person name="Submissions S."/>
        </authorList>
    </citation>
    <scope>NUCLEOTIDE SEQUENCE [LARGE SCALE GENOMIC DNA]</scope>
    <source>
        <strain evidence="10">VKM Ac-2052</strain>
    </source>
</reference>
<dbReference type="InterPro" id="IPR036425">
    <property type="entry name" value="MoaB/Mog-like_dom_sf"/>
</dbReference>
<comment type="pathway">
    <text evidence="2 7">Cofactor biosynthesis; molybdopterin biosynthesis.</text>
</comment>
<dbReference type="Gene3D" id="2.40.340.10">
    <property type="entry name" value="MoeA, C-terminal, domain IV"/>
    <property type="match status" value="1"/>
</dbReference>
<evidence type="ECO:0000313" key="9">
    <source>
        <dbReference type="EMBL" id="SKA97997.1"/>
    </source>
</evidence>
<dbReference type="Gene3D" id="3.90.105.10">
    <property type="entry name" value="Molybdopterin biosynthesis moea protein, domain 2"/>
    <property type="match status" value="1"/>
</dbReference>
<organism evidence="9 10">
    <name type="scientific">Agreia bicolorata</name>
    <dbReference type="NCBI Taxonomy" id="110935"/>
    <lineage>
        <taxon>Bacteria</taxon>
        <taxon>Bacillati</taxon>
        <taxon>Actinomycetota</taxon>
        <taxon>Actinomycetes</taxon>
        <taxon>Micrococcales</taxon>
        <taxon>Microbacteriaceae</taxon>
        <taxon>Agreia</taxon>
    </lineage>
</organism>
<dbReference type="InterPro" id="IPR036688">
    <property type="entry name" value="MoeA_C_domain_IV_sf"/>
</dbReference>
<keyword evidence="7 9" id="KW-0808">Transferase</keyword>
<evidence type="ECO:0000313" key="10">
    <source>
        <dbReference type="Proteomes" id="UP000189735"/>
    </source>
</evidence>
<protein>
    <recommendedName>
        <fullName evidence="7">Molybdopterin molybdenumtransferase</fullName>
        <ecNumber evidence="7">2.10.1.1</ecNumber>
    </recommendedName>
</protein>
<dbReference type="GO" id="GO:0006777">
    <property type="term" value="P:Mo-molybdopterin cofactor biosynthetic process"/>
    <property type="evidence" value="ECO:0007669"/>
    <property type="project" value="UniProtKB-UniRule"/>
</dbReference>
<proteinExistence type="inferred from homology"/>
<dbReference type="RefSeq" id="WP_078714677.1">
    <property type="nucleotide sequence ID" value="NZ_FUYG01000006.1"/>
</dbReference>
<comment type="similarity">
    <text evidence="3 7">Belongs to the MoeA family.</text>
</comment>
<dbReference type="Gene3D" id="3.40.980.10">
    <property type="entry name" value="MoaB/Mog-like domain"/>
    <property type="match status" value="1"/>
</dbReference>
<dbReference type="InterPro" id="IPR001453">
    <property type="entry name" value="MoaB/Mog_dom"/>
</dbReference>
<dbReference type="InterPro" id="IPR036135">
    <property type="entry name" value="MoeA_linker/N_sf"/>
</dbReference>
<dbReference type="SMART" id="SM00852">
    <property type="entry name" value="MoCF_biosynth"/>
    <property type="match status" value="1"/>
</dbReference>
<evidence type="ECO:0000256" key="7">
    <source>
        <dbReference type="RuleBase" id="RU365090"/>
    </source>
</evidence>
<keyword evidence="7" id="KW-0460">Magnesium</keyword>
<keyword evidence="7" id="KW-0479">Metal-binding</keyword>
<dbReference type="Gene3D" id="2.170.190.11">
    <property type="entry name" value="Molybdopterin biosynthesis moea protein, domain 3"/>
    <property type="match status" value="1"/>
</dbReference>